<dbReference type="Gene3D" id="2.170.130.20">
    <property type="entry name" value="LCCL-like domain"/>
    <property type="match status" value="1"/>
</dbReference>
<feature type="transmembrane region" description="Helical" evidence="2">
    <location>
        <begin position="499"/>
        <end position="523"/>
    </location>
</feature>
<dbReference type="InterPro" id="IPR036609">
    <property type="entry name" value="LCCL_sf"/>
</dbReference>
<evidence type="ECO:0000313" key="4">
    <source>
        <dbReference type="EMBL" id="SGZ52556.1"/>
    </source>
</evidence>
<keyword evidence="2" id="KW-0812">Transmembrane</keyword>
<evidence type="ECO:0000313" key="5">
    <source>
        <dbReference type="Proteomes" id="UP000182259"/>
    </source>
</evidence>
<feature type="compositionally biased region" description="Polar residues" evidence="1">
    <location>
        <begin position="44"/>
        <end position="56"/>
    </location>
</feature>
<proteinExistence type="predicted"/>
<dbReference type="Proteomes" id="UP000182259">
    <property type="component" value="Chromosome II"/>
</dbReference>
<keyword evidence="2" id="KW-0472">Membrane</keyword>
<dbReference type="InterPro" id="IPR051957">
    <property type="entry name" value="CRISP-LCCL_domain"/>
</dbReference>
<dbReference type="InterPro" id="IPR004043">
    <property type="entry name" value="LCCL"/>
</dbReference>
<feature type="transmembrane region" description="Helical" evidence="2">
    <location>
        <begin position="543"/>
        <end position="563"/>
    </location>
</feature>
<name>A0A1L0D7Q0_9ASCO</name>
<dbReference type="EMBL" id="LT635765">
    <property type="protein sequence ID" value="SGZ52556.1"/>
    <property type="molecule type" value="Genomic_DNA"/>
</dbReference>
<feature type="region of interest" description="Disordered" evidence="1">
    <location>
        <begin position="1"/>
        <end position="56"/>
    </location>
</feature>
<dbReference type="PANTHER" id="PTHR31331">
    <property type="entry name" value="LCCL DOMAIN PROTEIN (AFU_ORTHOLOGUE AFUA_5G08630)"/>
    <property type="match status" value="1"/>
</dbReference>
<accession>A0A1L0D7Q0</accession>
<feature type="transmembrane region" description="Helical" evidence="2">
    <location>
        <begin position="317"/>
        <end position="346"/>
    </location>
</feature>
<protein>
    <submittedName>
        <fullName evidence="4">CIC11C00000001765</fullName>
    </submittedName>
</protein>
<feature type="domain" description="LCCL" evidence="3">
    <location>
        <begin position="190"/>
        <end position="284"/>
    </location>
</feature>
<reference evidence="4 5" key="1">
    <citation type="submission" date="2016-10" db="EMBL/GenBank/DDBJ databases">
        <authorList>
            <person name="de Groot N.N."/>
        </authorList>
    </citation>
    <scope>NUCLEOTIDE SEQUENCE [LARGE SCALE GENOMIC DNA]</scope>
    <source>
        <strain evidence="4 5">PYCC 4715</strain>
    </source>
</reference>
<evidence type="ECO:0000256" key="2">
    <source>
        <dbReference type="SAM" id="Phobius"/>
    </source>
</evidence>
<feature type="transmembrane region" description="Helical" evidence="2">
    <location>
        <begin position="468"/>
        <end position="492"/>
    </location>
</feature>
<evidence type="ECO:0000256" key="1">
    <source>
        <dbReference type="SAM" id="MobiDB-lite"/>
    </source>
</evidence>
<evidence type="ECO:0000259" key="3">
    <source>
        <dbReference type="Pfam" id="PF03815"/>
    </source>
</evidence>
<feature type="transmembrane region" description="Helical" evidence="2">
    <location>
        <begin position="121"/>
        <end position="143"/>
    </location>
</feature>
<dbReference type="SUPFAM" id="SSF69848">
    <property type="entry name" value="LCCL domain"/>
    <property type="match status" value="1"/>
</dbReference>
<dbReference type="AlphaFoldDB" id="A0A1L0D7Q0"/>
<dbReference type="PANTHER" id="PTHR31331:SF1">
    <property type="entry name" value="CYSTEINE RICH SECRETORY PROTEIN LCCL DOMAIN CONTAINING 2"/>
    <property type="match status" value="1"/>
</dbReference>
<sequence>MSGEVELSSLSSLTKRHSRSPPILPHDPASSMSSSSTPSDSLSVEGSSEYRNGQNLNDLNGYSPNWVKHSKRERLLDFFKAAWRGPDIVSDTPPRPLTSLQFVEDIPGKFRRKTSYWSRTLLLAIYLAVWITLWSKLLLPYLVEIPEVEGENTLVISLTCGQADQFWRGKNAACGLDAERCPSVGLAGDVIFRCPALCDRSSWLYSLRAVGDQVINYRGYFIGGGEKKDEKGVLSYPYRADSYPCGAAVHSGVISPFFGGCARVSYSSGARASFADTKGHYGVSDSVGFSSFFPYLYFFKSVASDVTFCYDPRLLVLLLNVIMGIPVVFLGSGAAFYWIMALVGFWTITLATDPPVLVEPQDPESFYQLISLSLERFLPTCFVLFFLWKVSVKRTFETLPEYNRLPDEPEEVPGEQFTYEMPHSSYSTILRLVLWYPLFWLGILNNMTLDRLPVDRLTIHDLQQQPGAFMTVMIVGSILVFCIISQAYYVWLLGRFWKLLLVYGMIFASLIVLANIPGLSLRIHHYIFALIFIPGCSTRGKTAYAFQGILLGLFLSGVARWGFASIAETNLSLLRDEPTGQIYAPTFSLVQNGALYWKELESEKLNATSMSNLESYTDVSLLVNDVERYRGPDNGNLNLTQLIESDSELKELLELSVKSESKDFDEEILLYLRIAKYDPDRGHYGDYNRASILRYPSFNFTLGPPGIT</sequence>
<feature type="transmembrane region" description="Helical" evidence="2">
    <location>
        <begin position="429"/>
        <end position="448"/>
    </location>
</feature>
<organism evidence="4 5">
    <name type="scientific">Sungouiella intermedia</name>
    <dbReference type="NCBI Taxonomy" id="45354"/>
    <lineage>
        <taxon>Eukaryota</taxon>
        <taxon>Fungi</taxon>
        <taxon>Dikarya</taxon>
        <taxon>Ascomycota</taxon>
        <taxon>Saccharomycotina</taxon>
        <taxon>Pichiomycetes</taxon>
        <taxon>Metschnikowiaceae</taxon>
        <taxon>Sungouiella</taxon>
    </lineage>
</organism>
<feature type="compositionally biased region" description="Low complexity" evidence="1">
    <location>
        <begin position="30"/>
        <end position="43"/>
    </location>
</feature>
<gene>
    <name evidence="4" type="ORF">SAMEA4029009_CIC11G00000001765</name>
</gene>
<keyword evidence="2" id="KW-1133">Transmembrane helix</keyword>
<dbReference type="Pfam" id="PF03815">
    <property type="entry name" value="LCCL"/>
    <property type="match status" value="1"/>
</dbReference>